<dbReference type="EMBL" id="KN833016">
    <property type="protein sequence ID" value="KIM78480.1"/>
    <property type="molecule type" value="Genomic_DNA"/>
</dbReference>
<feature type="domain" description="Protein kinase" evidence="2">
    <location>
        <begin position="539"/>
        <end position="821"/>
    </location>
</feature>
<name>A0A0C3F108_PILCF</name>
<feature type="region of interest" description="Disordered" evidence="1">
    <location>
        <begin position="356"/>
        <end position="482"/>
    </location>
</feature>
<dbReference type="AlphaFoldDB" id="A0A0C3F108"/>
<reference evidence="4" key="2">
    <citation type="submission" date="2015-01" db="EMBL/GenBank/DDBJ databases">
        <title>Evolutionary Origins and Diversification of the Mycorrhizal Mutualists.</title>
        <authorList>
            <consortium name="DOE Joint Genome Institute"/>
            <consortium name="Mycorrhizal Genomics Consortium"/>
            <person name="Kohler A."/>
            <person name="Kuo A."/>
            <person name="Nagy L.G."/>
            <person name="Floudas D."/>
            <person name="Copeland A."/>
            <person name="Barry K.W."/>
            <person name="Cichocki N."/>
            <person name="Veneault-Fourrey C."/>
            <person name="LaButti K."/>
            <person name="Lindquist E.A."/>
            <person name="Lipzen A."/>
            <person name="Lundell T."/>
            <person name="Morin E."/>
            <person name="Murat C."/>
            <person name="Riley R."/>
            <person name="Ohm R."/>
            <person name="Sun H."/>
            <person name="Tunlid A."/>
            <person name="Henrissat B."/>
            <person name="Grigoriev I.V."/>
            <person name="Hibbett D.S."/>
            <person name="Martin F."/>
        </authorList>
    </citation>
    <scope>NUCLEOTIDE SEQUENCE [LARGE SCALE GENOMIC DNA]</scope>
    <source>
        <strain evidence="4">F 1598</strain>
    </source>
</reference>
<dbReference type="HOGENOM" id="CLU_344206_0_0_1"/>
<dbReference type="InterPro" id="IPR000719">
    <property type="entry name" value="Prot_kinase_dom"/>
</dbReference>
<dbReference type="InterPro" id="IPR008266">
    <property type="entry name" value="Tyr_kinase_AS"/>
</dbReference>
<dbReference type="PROSITE" id="PS00109">
    <property type="entry name" value="PROTEIN_KINASE_TYR"/>
    <property type="match status" value="1"/>
</dbReference>
<dbReference type="Gene3D" id="1.10.510.10">
    <property type="entry name" value="Transferase(Phosphotransferase) domain 1"/>
    <property type="match status" value="1"/>
</dbReference>
<dbReference type="InParanoid" id="A0A0C3F108"/>
<accession>A0A0C3F108</accession>
<sequence>MKRIFAREKHHNIITPFPARGRIEIDPEPSASLDDISYSLRSSERADIARKVVGWRPNGGSSDEKQHEITSAALFSILHALDSYKALDLLPNREKTTHQGRQWDEPAYFPAVGLEKGNRNQGVWEKGKGKEKENFLADLKGAEETLTRTDYAASISMKRQSVLGTTTKTQLRAHQKEELPFSNLDWQKSLPVFPPEPSSSSEKWSLSPEDIMSLLFQEYKVGKDNTQLLSNALAYVSPEQLEVEITRAFQKKCLSSQALIQAQIPWASAVANRSRLSKDIQHNQDKAAPEVTPQEKLVAALLQSNEALCEALRVYADLEPATAGDDTETKYRSGLNNEDSCPPSAVLDLGTSLLRVQTPPPSYEAPVDVPSGNHLFPPPSEDCAGELSTDRPISHSSATPSDNREMLTPPHSSRIQAVAHPQVLEESSEHPPTSPVSALSVATESTTTPPRSVSPCSQSSPTVTSLPSSTVQNGALPPTDTRIVPIVPEDVALSKSLSTDIVPITEFPQNHHGCIQGDLSPVHKEVIINVPDLTGKITREGDYPAGRGGFADVWKCVLRSQADEYNVAVKVIQSHIHDQNLESKFAKRIRREILVWQRLTHENVLPLLGTVSHFGRYTSLVSPWIDNGSLMQYLQECGDDMSLMRRLQLAYEVASGLTYLHSSHVIHGDLTGTNVLVTDEGKACLCDFGLSSLMLEFYDTTFCTSTIGGNARWAAPEIYHIAVDNAVPSATTQSDVYSLGCIMLQILSGRVPYHYLPREGQVLLELQNGHRPRRPHEGHVSDILWDTINECWADNPADRPTSDSVARFLRCQFELEKSAWLH</sequence>
<feature type="compositionally biased region" description="Polar residues" evidence="1">
    <location>
        <begin position="435"/>
        <end position="456"/>
    </location>
</feature>
<dbReference type="PROSITE" id="PS50011">
    <property type="entry name" value="PROTEIN_KINASE_DOM"/>
    <property type="match status" value="1"/>
</dbReference>
<dbReference type="InterPro" id="IPR051681">
    <property type="entry name" value="Ser/Thr_Kinases-Pseudokinases"/>
</dbReference>
<proteinExistence type="predicted"/>
<dbReference type="STRING" id="765440.A0A0C3F108"/>
<dbReference type="GO" id="GO:0004674">
    <property type="term" value="F:protein serine/threonine kinase activity"/>
    <property type="evidence" value="ECO:0007669"/>
    <property type="project" value="TreeGrafter"/>
</dbReference>
<dbReference type="PANTHER" id="PTHR44329">
    <property type="entry name" value="SERINE/THREONINE-PROTEIN KINASE TNNI3K-RELATED"/>
    <property type="match status" value="1"/>
</dbReference>
<dbReference type="InterPro" id="IPR011009">
    <property type="entry name" value="Kinase-like_dom_sf"/>
</dbReference>
<reference evidence="3 4" key="1">
    <citation type="submission" date="2014-04" db="EMBL/GenBank/DDBJ databases">
        <authorList>
            <consortium name="DOE Joint Genome Institute"/>
            <person name="Kuo A."/>
            <person name="Tarkka M."/>
            <person name="Buscot F."/>
            <person name="Kohler A."/>
            <person name="Nagy L.G."/>
            <person name="Floudas D."/>
            <person name="Copeland A."/>
            <person name="Barry K.W."/>
            <person name="Cichocki N."/>
            <person name="Veneault-Fourrey C."/>
            <person name="LaButti K."/>
            <person name="Lindquist E.A."/>
            <person name="Lipzen A."/>
            <person name="Lundell T."/>
            <person name="Morin E."/>
            <person name="Murat C."/>
            <person name="Sun H."/>
            <person name="Tunlid A."/>
            <person name="Henrissat B."/>
            <person name="Grigoriev I.V."/>
            <person name="Hibbett D.S."/>
            <person name="Martin F."/>
            <person name="Nordberg H.P."/>
            <person name="Cantor M.N."/>
            <person name="Hua S.X."/>
        </authorList>
    </citation>
    <scope>NUCLEOTIDE SEQUENCE [LARGE SCALE GENOMIC DNA]</scope>
    <source>
        <strain evidence="3 4">F 1598</strain>
    </source>
</reference>
<feature type="region of interest" description="Disordered" evidence="1">
    <location>
        <begin position="324"/>
        <end position="343"/>
    </location>
</feature>
<protein>
    <recommendedName>
        <fullName evidence="2">Protein kinase domain-containing protein</fullName>
    </recommendedName>
</protein>
<dbReference type="Proteomes" id="UP000054166">
    <property type="component" value="Unassembled WGS sequence"/>
</dbReference>
<feature type="compositionally biased region" description="Low complexity" evidence="1">
    <location>
        <begin position="457"/>
        <end position="472"/>
    </location>
</feature>
<evidence type="ECO:0000256" key="1">
    <source>
        <dbReference type="SAM" id="MobiDB-lite"/>
    </source>
</evidence>
<gene>
    <name evidence="3" type="ORF">PILCRDRAFT_589807</name>
</gene>
<dbReference type="SUPFAM" id="SSF56112">
    <property type="entry name" value="Protein kinase-like (PK-like)"/>
    <property type="match status" value="1"/>
</dbReference>
<evidence type="ECO:0000259" key="2">
    <source>
        <dbReference type="PROSITE" id="PS50011"/>
    </source>
</evidence>
<evidence type="ECO:0000313" key="4">
    <source>
        <dbReference type="Proteomes" id="UP000054166"/>
    </source>
</evidence>
<evidence type="ECO:0000313" key="3">
    <source>
        <dbReference type="EMBL" id="KIM78480.1"/>
    </source>
</evidence>
<dbReference type="InterPro" id="IPR001245">
    <property type="entry name" value="Ser-Thr/Tyr_kinase_cat_dom"/>
</dbReference>
<dbReference type="OrthoDB" id="10255964at2759"/>
<keyword evidence="4" id="KW-1185">Reference proteome</keyword>
<dbReference type="Pfam" id="PF07714">
    <property type="entry name" value="PK_Tyr_Ser-Thr"/>
    <property type="match status" value="1"/>
</dbReference>
<organism evidence="3 4">
    <name type="scientific">Piloderma croceum (strain F 1598)</name>
    <dbReference type="NCBI Taxonomy" id="765440"/>
    <lineage>
        <taxon>Eukaryota</taxon>
        <taxon>Fungi</taxon>
        <taxon>Dikarya</taxon>
        <taxon>Basidiomycota</taxon>
        <taxon>Agaricomycotina</taxon>
        <taxon>Agaricomycetes</taxon>
        <taxon>Agaricomycetidae</taxon>
        <taxon>Atheliales</taxon>
        <taxon>Atheliaceae</taxon>
        <taxon>Piloderma</taxon>
    </lineage>
</organism>
<dbReference type="GO" id="GO:0005524">
    <property type="term" value="F:ATP binding"/>
    <property type="evidence" value="ECO:0007669"/>
    <property type="project" value="InterPro"/>
</dbReference>